<proteinExistence type="predicted"/>
<name>A0ACD3YTA0_FUSSC</name>
<organism evidence="1 2">
    <name type="scientific">Fusarium solani subsp. cucurbitae</name>
    <name type="common">Neocosmosporum cucurbitae</name>
    <dbReference type="NCBI Taxonomy" id="2747967"/>
    <lineage>
        <taxon>Eukaryota</taxon>
        <taxon>Fungi</taxon>
        <taxon>Dikarya</taxon>
        <taxon>Ascomycota</taxon>
        <taxon>Pezizomycotina</taxon>
        <taxon>Sordariomycetes</taxon>
        <taxon>Hypocreomycetidae</taxon>
        <taxon>Hypocreales</taxon>
        <taxon>Nectriaceae</taxon>
        <taxon>Fusarium</taxon>
        <taxon>Fusarium solani species complex</taxon>
    </lineage>
</organism>
<gene>
    <name evidence="1" type="ORF">LCI18_003137</name>
</gene>
<protein>
    <submittedName>
        <fullName evidence="1">Uncharacterized protein</fullName>
    </submittedName>
</protein>
<evidence type="ECO:0000313" key="2">
    <source>
        <dbReference type="Proteomes" id="UP000830768"/>
    </source>
</evidence>
<dbReference type="EMBL" id="CP090032">
    <property type="protein sequence ID" value="UPK92202.1"/>
    <property type="molecule type" value="Genomic_DNA"/>
</dbReference>
<keyword evidence="2" id="KW-1185">Reference proteome</keyword>
<dbReference type="Proteomes" id="UP000830768">
    <property type="component" value="Chromosome 3"/>
</dbReference>
<accession>A0ACD3YTA0</accession>
<reference evidence="1" key="1">
    <citation type="submission" date="2021-11" db="EMBL/GenBank/DDBJ databases">
        <title>Fusarium solani-melongenae Genome sequencing and assembly.</title>
        <authorList>
            <person name="Xie S."/>
            <person name="Huang L."/>
            <person name="Zhang X."/>
        </authorList>
    </citation>
    <scope>NUCLEOTIDE SEQUENCE</scope>
    <source>
        <strain evidence="1">CRI 24-3</strain>
    </source>
</reference>
<evidence type="ECO:0000313" key="1">
    <source>
        <dbReference type="EMBL" id="UPK92202.1"/>
    </source>
</evidence>
<sequence>MTQPQGNTVWGLETFDSNTLELIHVLVFLDVDEIAEAILEQAITSSAKYPAPGEEFVDARKALSRNSIIRRNKQTKSLSWHRLIRDVAMSKMPQEQVRPYFELAVELLHCAWRFAADRFSREEFKKEECDKVLPHVNSVLEHYKRVSPVDPLPTRSVRQLVKLLQEAGWYLVQGAQHETACPMFELAMQICESHGAEMMDLLADTCFSFASLAQGYLLLNQFQQAIDHCQQCINLEAALPDVQSGDAMPQFAFIYQAWGWLGLGDYEKPRTLPHRLGLALHCLGNAQAGQNKRAESLQSYMKALTSFRQTLGPNDFRVGQINLKIAEHFAAVGSAQPAGLYFSQAIEIFQRIPYYKPELARAYFKHHIFIQSRKNPESSSSCEDASYSKAVELYKQLKPEDAIPRRFEERHFDALVRFWSR</sequence>